<dbReference type="HAMAP" id="MF_01325_B">
    <property type="entry name" value="Ribosomal_uL3_B"/>
    <property type="match status" value="1"/>
</dbReference>
<dbReference type="STRING" id="1806994.A0A507CEL7"/>
<evidence type="ECO:0000313" key="11">
    <source>
        <dbReference type="EMBL" id="TPX38072.1"/>
    </source>
</evidence>
<protein>
    <recommendedName>
        <fullName evidence="7">Large ribosomal subunit protein uL3m</fullName>
    </recommendedName>
</protein>
<evidence type="ECO:0000256" key="9">
    <source>
        <dbReference type="SAM" id="MobiDB-lite"/>
    </source>
</evidence>
<keyword evidence="6 8" id="KW-0687">Ribonucleoprotein</keyword>
<accession>A0A507CEL7</accession>
<dbReference type="PROSITE" id="PS00474">
    <property type="entry name" value="RIBOSOMAL_L3"/>
    <property type="match status" value="1"/>
</dbReference>
<dbReference type="PANTHER" id="PTHR11229:SF8">
    <property type="entry name" value="LARGE RIBOSOMAL SUBUNIT PROTEIN UL3M"/>
    <property type="match status" value="1"/>
</dbReference>
<dbReference type="GeneID" id="42001316"/>
<organism evidence="11 12">
    <name type="scientific">Synchytrium microbalum</name>
    <dbReference type="NCBI Taxonomy" id="1806994"/>
    <lineage>
        <taxon>Eukaryota</taxon>
        <taxon>Fungi</taxon>
        <taxon>Fungi incertae sedis</taxon>
        <taxon>Chytridiomycota</taxon>
        <taxon>Chytridiomycota incertae sedis</taxon>
        <taxon>Chytridiomycetes</taxon>
        <taxon>Synchytriales</taxon>
        <taxon>Synchytriaceae</taxon>
        <taxon>Synchytrium</taxon>
    </lineage>
</organism>
<evidence type="ECO:0000313" key="12">
    <source>
        <dbReference type="Proteomes" id="UP000319731"/>
    </source>
</evidence>
<keyword evidence="4 8" id="KW-0689">Ribosomal protein</keyword>
<gene>
    <name evidence="11" type="ORF">SmJEL517_g00089</name>
</gene>
<dbReference type="InterPro" id="IPR019927">
    <property type="entry name" value="Ribosomal_uL3_bac/org-type"/>
</dbReference>
<proteinExistence type="inferred from homology"/>
<dbReference type="Gene3D" id="2.40.30.10">
    <property type="entry name" value="Translation factors"/>
    <property type="match status" value="2"/>
</dbReference>
<dbReference type="RefSeq" id="XP_031027787.1">
    <property type="nucleotide sequence ID" value="XM_031166019.1"/>
</dbReference>
<feature type="chain" id="PRO_5021251243" description="Large ribosomal subunit protein uL3m" evidence="10">
    <location>
        <begin position="23"/>
        <end position="355"/>
    </location>
</feature>
<dbReference type="Pfam" id="PF00297">
    <property type="entry name" value="Ribosomal_L3"/>
    <property type="match status" value="1"/>
</dbReference>
<dbReference type="PANTHER" id="PTHR11229">
    <property type="entry name" value="50S RIBOSOMAL PROTEIN L3"/>
    <property type="match status" value="1"/>
</dbReference>
<evidence type="ECO:0000256" key="5">
    <source>
        <dbReference type="ARBA" id="ARBA00023128"/>
    </source>
</evidence>
<dbReference type="InterPro" id="IPR009000">
    <property type="entry name" value="Transl_B-barrel_sf"/>
</dbReference>
<dbReference type="GO" id="GO:0006412">
    <property type="term" value="P:translation"/>
    <property type="evidence" value="ECO:0007669"/>
    <property type="project" value="InterPro"/>
</dbReference>
<dbReference type="InterPro" id="IPR000597">
    <property type="entry name" value="Ribosomal_uL3"/>
</dbReference>
<evidence type="ECO:0000256" key="4">
    <source>
        <dbReference type="ARBA" id="ARBA00022980"/>
    </source>
</evidence>
<comment type="similarity">
    <text evidence="2 8">Belongs to the universal ribosomal protein uL3 family.</text>
</comment>
<evidence type="ECO:0000256" key="2">
    <source>
        <dbReference type="ARBA" id="ARBA00006540"/>
    </source>
</evidence>
<keyword evidence="3" id="KW-0809">Transit peptide</keyword>
<dbReference type="Proteomes" id="UP000319731">
    <property type="component" value="Unassembled WGS sequence"/>
</dbReference>
<dbReference type="FunFam" id="2.40.30.10:FF:000004">
    <property type="entry name" value="50S ribosomal protein L3"/>
    <property type="match status" value="1"/>
</dbReference>
<sequence length="355" mass="38922">MAARRLTTATEALLLVLRSTRASYLQHPLQACFQPVRTLMTTRLAQIQASIPSSAQSTTTATTTAIIPYNVPLPISDGINPSPITTWTGKNQRRTGLIGIKMGMTQIWDEWGQQTPVTVIKIIDCQVVQSRFDPQCERHFVQVGAVNHPRLYKLTKPELYHFRRHTVPPKRRIVEFRVSPDACLPSGTTLTCAHFVPGQYIDCSGPSLGKGYQGVMKRWGFKGMGASHGVSLAHRSGGSTGNRTDPAKVWKGKKMAGRMGGEQITVQNLHVVKIDLVYNLVYVKGAVPGPDGGYIQLQDAIRKLAQGKVFPPGAVVPFPTFTGSFAGMPREIAAPPGSDGRGTRDPFEKPRRERE</sequence>
<evidence type="ECO:0000256" key="3">
    <source>
        <dbReference type="ARBA" id="ARBA00022946"/>
    </source>
</evidence>
<keyword evidence="5" id="KW-0496">Mitochondrion</keyword>
<evidence type="ECO:0000256" key="1">
    <source>
        <dbReference type="ARBA" id="ARBA00004173"/>
    </source>
</evidence>
<dbReference type="SUPFAM" id="SSF50447">
    <property type="entry name" value="Translation proteins"/>
    <property type="match status" value="1"/>
</dbReference>
<evidence type="ECO:0000256" key="7">
    <source>
        <dbReference type="ARBA" id="ARBA00035209"/>
    </source>
</evidence>
<evidence type="ECO:0000256" key="6">
    <source>
        <dbReference type="ARBA" id="ARBA00023274"/>
    </source>
</evidence>
<feature type="region of interest" description="Disordered" evidence="9">
    <location>
        <begin position="326"/>
        <end position="355"/>
    </location>
</feature>
<dbReference type="GO" id="GO:0003735">
    <property type="term" value="F:structural constituent of ribosome"/>
    <property type="evidence" value="ECO:0007669"/>
    <property type="project" value="InterPro"/>
</dbReference>
<evidence type="ECO:0000256" key="8">
    <source>
        <dbReference type="RuleBase" id="RU003905"/>
    </source>
</evidence>
<dbReference type="OrthoDB" id="274683at2759"/>
<dbReference type="EMBL" id="QEAO01000001">
    <property type="protein sequence ID" value="TPX38072.1"/>
    <property type="molecule type" value="Genomic_DNA"/>
</dbReference>
<keyword evidence="12" id="KW-1185">Reference proteome</keyword>
<dbReference type="AlphaFoldDB" id="A0A507CEL7"/>
<comment type="caution">
    <text evidence="11">The sequence shown here is derived from an EMBL/GenBank/DDBJ whole genome shotgun (WGS) entry which is preliminary data.</text>
</comment>
<evidence type="ECO:0000256" key="10">
    <source>
        <dbReference type="SAM" id="SignalP"/>
    </source>
</evidence>
<name>A0A507CEL7_9FUNG</name>
<dbReference type="InterPro" id="IPR019926">
    <property type="entry name" value="Ribosomal_uL3_CS"/>
</dbReference>
<reference evidence="11 12" key="1">
    <citation type="journal article" date="2019" name="Sci. Rep.">
        <title>Comparative genomics of chytrid fungi reveal insights into the obligate biotrophic and pathogenic lifestyle of Synchytrium endobioticum.</title>
        <authorList>
            <person name="van de Vossenberg B.T.L.H."/>
            <person name="Warris S."/>
            <person name="Nguyen H.D.T."/>
            <person name="van Gent-Pelzer M.P.E."/>
            <person name="Joly D.L."/>
            <person name="van de Geest H.C."/>
            <person name="Bonants P.J.M."/>
            <person name="Smith D.S."/>
            <person name="Levesque C.A."/>
            <person name="van der Lee T.A.J."/>
        </authorList>
    </citation>
    <scope>NUCLEOTIDE SEQUENCE [LARGE SCALE GENOMIC DNA]</scope>
    <source>
        <strain evidence="11 12">JEL517</strain>
    </source>
</reference>
<feature type="compositionally biased region" description="Basic and acidic residues" evidence="9">
    <location>
        <begin position="341"/>
        <end position="355"/>
    </location>
</feature>
<comment type="subcellular location">
    <subcellularLocation>
        <location evidence="1">Mitochondrion</location>
    </subcellularLocation>
</comment>
<keyword evidence="10" id="KW-0732">Signal</keyword>
<dbReference type="GO" id="GO:0005762">
    <property type="term" value="C:mitochondrial large ribosomal subunit"/>
    <property type="evidence" value="ECO:0007669"/>
    <property type="project" value="TreeGrafter"/>
</dbReference>
<dbReference type="NCBIfam" id="TIGR03625">
    <property type="entry name" value="L3_bact"/>
    <property type="match status" value="1"/>
</dbReference>
<feature type="signal peptide" evidence="10">
    <location>
        <begin position="1"/>
        <end position="22"/>
    </location>
</feature>